<dbReference type="PANTHER" id="PTHR43316">
    <property type="entry name" value="HYDROLASE, HALOACID DELAHOGENASE-RELATED"/>
    <property type="match status" value="1"/>
</dbReference>
<dbReference type="PANTHER" id="PTHR43316:SF3">
    <property type="entry name" value="HALOACID DEHALOGENASE, TYPE II (AFU_ORTHOLOGUE AFUA_2G07750)-RELATED"/>
    <property type="match status" value="1"/>
</dbReference>
<dbReference type="InterPro" id="IPR023214">
    <property type="entry name" value="HAD_sf"/>
</dbReference>
<dbReference type="GO" id="GO:0016787">
    <property type="term" value="F:hydrolase activity"/>
    <property type="evidence" value="ECO:0007669"/>
    <property type="project" value="UniProtKB-KW"/>
</dbReference>
<dbReference type="AlphaFoldDB" id="A0A172WN40"/>
<dbReference type="InterPro" id="IPR051540">
    <property type="entry name" value="S-2-haloacid_dehalogenase"/>
</dbReference>
<evidence type="ECO:0000313" key="3">
    <source>
        <dbReference type="EMBL" id="PNG07744.1"/>
    </source>
</evidence>
<dbReference type="Proteomes" id="UP000235897">
    <property type="component" value="Unassembled WGS sequence"/>
</dbReference>
<name>A0A172WN40_STUST</name>
<dbReference type="InterPro" id="IPR006439">
    <property type="entry name" value="HAD-SF_hydro_IA"/>
</dbReference>
<dbReference type="RefSeq" id="WP_036998676.1">
    <property type="nucleotide sequence ID" value="NZ_CP015641.1"/>
</dbReference>
<accession>A0A172WN40</accession>
<dbReference type="PRINTS" id="PR00413">
    <property type="entry name" value="HADHALOGNASE"/>
</dbReference>
<keyword evidence="1 3" id="KW-0378">Hydrolase</keyword>
<dbReference type="SUPFAM" id="SSF56784">
    <property type="entry name" value="HAD-like"/>
    <property type="match status" value="1"/>
</dbReference>
<protein>
    <submittedName>
        <fullName evidence="3">HAD family hydrolase</fullName>
    </submittedName>
    <submittedName>
        <fullName evidence="2">Haloacid dehalogenase</fullName>
    </submittedName>
</protein>
<dbReference type="SFLD" id="SFLDG01129">
    <property type="entry name" value="C1.5:_HAD__Beta-PGM__Phosphata"/>
    <property type="match status" value="1"/>
</dbReference>
<dbReference type="GeneID" id="98636900"/>
<gene>
    <name evidence="3" type="ORF">CXL00_01385</name>
    <name evidence="2" type="ORF">PS273GM_06765</name>
</gene>
<dbReference type="EMBL" id="CP015641">
    <property type="protein sequence ID" value="ANF24872.1"/>
    <property type="molecule type" value="Genomic_DNA"/>
</dbReference>
<dbReference type="Proteomes" id="UP000077787">
    <property type="component" value="Chromosome"/>
</dbReference>
<evidence type="ECO:0000313" key="5">
    <source>
        <dbReference type="Proteomes" id="UP000235897"/>
    </source>
</evidence>
<sequence length="210" mass="23177">MIEAVIFDVYGTLLQISERRRPFRKLLKQVRSQGRQPRADDARTLMTRNLGLAGAADLFGTQLGNDELAILELDLYAELASVRPYDDALRALESLKRAGLKVALCSNLATPYAIPAKLLLPEFDAYAWSFEVGAIKPEPAIYEHLLKRLGCKASSIAMIGDTLEADVFGPERLGMHGFHLQRDAIRGPDRLASLIEFADHILGTGTVTRT</sequence>
<dbReference type="EMBL" id="POUW01000001">
    <property type="protein sequence ID" value="PNG07744.1"/>
    <property type="molecule type" value="Genomic_DNA"/>
</dbReference>
<evidence type="ECO:0000256" key="1">
    <source>
        <dbReference type="ARBA" id="ARBA00022801"/>
    </source>
</evidence>
<dbReference type="InterPro" id="IPR036412">
    <property type="entry name" value="HAD-like_sf"/>
</dbReference>
<evidence type="ECO:0000313" key="2">
    <source>
        <dbReference type="EMBL" id="ANF24872.1"/>
    </source>
</evidence>
<evidence type="ECO:0000313" key="4">
    <source>
        <dbReference type="Proteomes" id="UP000077787"/>
    </source>
</evidence>
<organism evidence="2 4">
    <name type="scientific">Stutzerimonas stutzeri</name>
    <name type="common">Pseudomonas stutzeri</name>
    <dbReference type="NCBI Taxonomy" id="316"/>
    <lineage>
        <taxon>Bacteria</taxon>
        <taxon>Pseudomonadati</taxon>
        <taxon>Pseudomonadota</taxon>
        <taxon>Gammaproteobacteria</taxon>
        <taxon>Pseudomonadales</taxon>
        <taxon>Pseudomonadaceae</taxon>
        <taxon>Stutzerimonas</taxon>
    </lineage>
</organism>
<dbReference type="NCBIfam" id="TIGR01549">
    <property type="entry name" value="HAD-SF-IA-v1"/>
    <property type="match status" value="1"/>
</dbReference>
<dbReference type="Pfam" id="PF00702">
    <property type="entry name" value="Hydrolase"/>
    <property type="match status" value="1"/>
</dbReference>
<dbReference type="SFLD" id="SFLDS00003">
    <property type="entry name" value="Haloacid_Dehalogenase"/>
    <property type="match status" value="1"/>
</dbReference>
<reference evidence="3 5" key="2">
    <citation type="submission" date="2018-01" db="EMBL/GenBank/DDBJ databases">
        <title>Denitrification phenotypes of diverse strains of Pseudomonas stutzeri.</title>
        <authorList>
            <person name="Milligan D.A."/>
            <person name="Bergaust L."/>
            <person name="Bakken L.R."/>
            <person name="Frostegard A."/>
        </authorList>
    </citation>
    <scope>NUCLEOTIDE SEQUENCE [LARGE SCALE GENOMIC DNA]</scope>
    <source>
        <strain evidence="3 5">28a3</strain>
    </source>
</reference>
<dbReference type="Gene3D" id="3.40.50.1000">
    <property type="entry name" value="HAD superfamily/HAD-like"/>
    <property type="match status" value="1"/>
</dbReference>
<reference evidence="2 4" key="1">
    <citation type="submission" date="2016-05" db="EMBL/GenBank/DDBJ databases">
        <title>Genome sequence of Pseudomonas stutzeri 273 and identification of the exopolysaccharide biosynthesis locus.</title>
        <authorList>
            <person name="Wu S."/>
            <person name="Sun C."/>
        </authorList>
    </citation>
    <scope>NUCLEOTIDE SEQUENCE [LARGE SCALE GENOMIC DNA]</scope>
    <source>
        <strain evidence="2 4">273</strain>
    </source>
</reference>
<proteinExistence type="predicted"/>
<dbReference type="OrthoDB" id="5699629at2"/>